<evidence type="ECO:0000313" key="1">
    <source>
        <dbReference type="EMBL" id="QNR24048.1"/>
    </source>
</evidence>
<evidence type="ECO:0000313" key="2">
    <source>
        <dbReference type="Proteomes" id="UP000516305"/>
    </source>
</evidence>
<sequence length="168" mass="19728">MNLSRLFQKAQTSKYHKFLLEQGLRRFVPFNRSHRFQIEQISTHSLRIKAPYRKSNLNHLKGIHACALATIAEISSGLLLIGILDPNKYRIILQKLDLEYHYQAKSEAIARFEVSEDWLQDRVFEPLENSDRVFVDCNINLFDKDDKQVATAIARWQIKNWQSVKTKV</sequence>
<protein>
    <submittedName>
        <fullName evidence="1">YiiD C-terminal domain-containing protein</fullName>
    </submittedName>
</protein>
<dbReference type="InterPro" id="IPR027961">
    <property type="entry name" value="DUF4442"/>
</dbReference>
<dbReference type="Pfam" id="PF14539">
    <property type="entry name" value="DUF4442"/>
    <property type="match status" value="1"/>
</dbReference>
<dbReference type="RefSeq" id="WP_210758581.1">
    <property type="nucleotide sequence ID" value="NZ_CP060139.1"/>
</dbReference>
<keyword evidence="2" id="KW-1185">Reference proteome</keyword>
<dbReference type="SUPFAM" id="SSF54637">
    <property type="entry name" value="Thioesterase/thiol ester dehydrase-isomerase"/>
    <property type="match status" value="1"/>
</dbReference>
<proteinExistence type="predicted"/>
<dbReference type="KEGG" id="chyd:H4K34_17000"/>
<name>A0A7H0VEA0_9FLAO</name>
<accession>A0A7H0VEA0</accession>
<dbReference type="Proteomes" id="UP000516305">
    <property type="component" value="Chromosome"/>
</dbReference>
<gene>
    <name evidence="1" type="ORF">H4K34_17000</name>
</gene>
<reference evidence="1 2" key="1">
    <citation type="submission" date="2020-08" db="EMBL/GenBank/DDBJ databases">
        <title>Croceimicrobium hydrocarbonivorans gen. nov., sp. nov., a novel marine bacterium isolated from a bacterial consortium that degrades polyethylene terephthalate.</title>
        <authorList>
            <person name="Liu R."/>
        </authorList>
    </citation>
    <scope>NUCLEOTIDE SEQUENCE [LARGE SCALE GENOMIC DNA]</scope>
    <source>
        <strain evidence="1 2">A20-9</strain>
    </source>
</reference>
<dbReference type="InterPro" id="IPR029069">
    <property type="entry name" value="HotDog_dom_sf"/>
</dbReference>
<dbReference type="EMBL" id="CP060139">
    <property type="protein sequence ID" value="QNR24048.1"/>
    <property type="molecule type" value="Genomic_DNA"/>
</dbReference>
<dbReference type="Gene3D" id="3.10.129.10">
    <property type="entry name" value="Hotdog Thioesterase"/>
    <property type="match status" value="1"/>
</dbReference>
<organism evidence="1 2">
    <name type="scientific">Croceimicrobium hydrocarbonivorans</name>
    <dbReference type="NCBI Taxonomy" id="2761580"/>
    <lineage>
        <taxon>Bacteria</taxon>
        <taxon>Pseudomonadati</taxon>
        <taxon>Bacteroidota</taxon>
        <taxon>Flavobacteriia</taxon>
        <taxon>Flavobacteriales</taxon>
        <taxon>Owenweeksiaceae</taxon>
        <taxon>Croceimicrobium</taxon>
    </lineage>
</organism>
<dbReference type="AlphaFoldDB" id="A0A7H0VEA0"/>